<organism evidence="3 4">
    <name type="scientific">Amycolatopsis pithecellobii</name>
    <dbReference type="NCBI Taxonomy" id="664692"/>
    <lineage>
        <taxon>Bacteria</taxon>
        <taxon>Bacillati</taxon>
        <taxon>Actinomycetota</taxon>
        <taxon>Actinomycetes</taxon>
        <taxon>Pseudonocardiales</taxon>
        <taxon>Pseudonocardiaceae</taxon>
        <taxon>Amycolatopsis</taxon>
    </lineage>
</organism>
<dbReference type="OrthoDB" id="2273115at2"/>
<sequence length="313" mass="34016">MDLRSWVRDDLLRNGAENDRAAELATAWVPGSLSSALRGGTGFLELASRAVVDLSRGAVWDGPLELTNALDPASYRDFMVFEEHFRFGYEWQGKPVPEIMYELPVCYAGDPRSFIGPFDEIPWPSYSQRLDYEVELGIVLGKTTHDVTPDEALDHVLGLTILNDVSARDIQGREMSGGLGPSKGKHFACVSGPVVVSLDELSGERLAMSVRVNGDTWCETTSDRMIWSVAEIVSWASQGERLPAGTLLGSGTCNGGSSIELGRELSPGDEIVLAIEGLGETCNRLGRPQPNASPARPRMRTADGRSAEHHFLA</sequence>
<dbReference type="Pfam" id="PF01557">
    <property type="entry name" value="FAA_hydrolase"/>
    <property type="match status" value="1"/>
</dbReference>
<feature type="domain" description="Fumarylacetoacetase-like C-terminal" evidence="2">
    <location>
        <begin position="91"/>
        <end position="285"/>
    </location>
</feature>
<name>A0A6N7YRY4_9PSEU</name>
<keyword evidence="4" id="KW-1185">Reference proteome</keyword>
<gene>
    <name evidence="3" type="ORF">GKO32_12125</name>
</gene>
<dbReference type="InterPro" id="IPR036663">
    <property type="entry name" value="Fumarylacetoacetase_C_sf"/>
</dbReference>
<dbReference type="EMBL" id="WMBA01000014">
    <property type="protein sequence ID" value="MTD54722.1"/>
    <property type="molecule type" value="Genomic_DNA"/>
</dbReference>
<dbReference type="AlphaFoldDB" id="A0A6N7YRY4"/>
<evidence type="ECO:0000313" key="3">
    <source>
        <dbReference type="EMBL" id="MTD54722.1"/>
    </source>
</evidence>
<dbReference type="Proteomes" id="UP000440096">
    <property type="component" value="Unassembled WGS sequence"/>
</dbReference>
<dbReference type="Gene3D" id="3.90.850.10">
    <property type="entry name" value="Fumarylacetoacetase-like, C-terminal domain"/>
    <property type="match status" value="1"/>
</dbReference>
<dbReference type="PANTHER" id="PTHR43211">
    <property type="entry name" value="FUMARYLACETOACETATE HYDROLASE"/>
    <property type="match status" value="1"/>
</dbReference>
<feature type="region of interest" description="Disordered" evidence="1">
    <location>
        <begin position="284"/>
        <end position="313"/>
    </location>
</feature>
<comment type="caution">
    <text evidence="3">The sequence shown here is derived from an EMBL/GenBank/DDBJ whole genome shotgun (WGS) entry which is preliminary data.</text>
</comment>
<dbReference type="GO" id="GO:0016787">
    <property type="term" value="F:hydrolase activity"/>
    <property type="evidence" value="ECO:0007669"/>
    <property type="project" value="UniProtKB-KW"/>
</dbReference>
<evidence type="ECO:0000313" key="4">
    <source>
        <dbReference type="Proteomes" id="UP000440096"/>
    </source>
</evidence>
<proteinExistence type="predicted"/>
<accession>A0A6N7YRY4</accession>
<keyword evidence="3" id="KW-0378">Hydrolase</keyword>
<feature type="compositionally biased region" description="Basic and acidic residues" evidence="1">
    <location>
        <begin position="300"/>
        <end position="313"/>
    </location>
</feature>
<evidence type="ECO:0000259" key="2">
    <source>
        <dbReference type="Pfam" id="PF01557"/>
    </source>
</evidence>
<dbReference type="InterPro" id="IPR011234">
    <property type="entry name" value="Fumarylacetoacetase-like_C"/>
</dbReference>
<dbReference type="SUPFAM" id="SSF56529">
    <property type="entry name" value="FAH"/>
    <property type="match status" value="1"/>
</dbReference>
<evidence type="ECO:0000256" key="1">
    <source>
        <dbReference type="SAM" id="MobiDB-lite"/>
    </source>
</evidence>
<protein>
    <submittedName>
        <fullName evidence="3">Fumarylacetoacetate hydrolase family protein</fullName>
    </submittedName>
</protein>
<dbReference type="PANTHER" id="PTHR43211:SF1">
    <property type="entry name" value="BLL6422 PROTEIN"/>
    <property type="match status" value="1"/>
</dbReference>
<reference evidence="3 4" key="1">
    <citation type="submission" date="2019-11" db="EMBL/GenBank/DDBJ databases">
        <title>Draft genome of Amycolatopsis RM579.</title>
        <authorList>
            <person name="Duangmal K."/>
            <person name="Mingma R."/>
        </authorList>
    </citation>
    <scope>NUCLEOTIDE SEQUENCE [LARGE SCALE GENOMIC DNA]</scope>
    <source>
        <strain evidence="3 4">RM579</strain>
    </source>
</reference>